<evidence type="ECO:0000256" key="1">
    <source>
        <dbReference type="SAM" id="MobiDB-lite"/>
    </source>
</evidence>
<proteinExistence type="predicted"/>
<feature type="region of interest" description="Disordered" evidence="1">
    <location>
        <begin position="1"/>
        <end position="23"/>
    </location>
</feature>
<organism evidence="2 3">
    <name type="scientific">Pholiota conissans</name>
    <dbReference type="NCBI Taxonomy" id="109636"/>
    <lineage>
        <taxon>Eukaryota</taxon>
        <taxon>Fungi</taxon>
        <taxon>Dikarya</taxon>
        <taxon>Basidiomycota</taxon>
        <taxon>Agaricomycotina</taxon>
        <taxon>Agaricomycetes</taxon>
        <taxon>Agaricomycetidae</taxon>
        <taxon>Agaricales</taxon>
        <taxon>Agaricineae</taxon>
        <taxon>Strophariaceae</taxon>
        <taxon>Pholiota</taxon>
    </lineage>
</organism>
<keyword evidence="3" id="KW-1185">Reference proteome</keyword>
<comment type="caution">
    <text evidence="2">The sequence shown here is derived from an EMBL/GenBank/DDBJ whole genome shotgun (WGS) entry which is preliminary data.</text>
</comment>
<dbReference type="EMBL" id="MU155312">
    <property type="protein sequence ID" value="KAF9475953.1"/>
    <property type="molecule type" value="Genomic_DNA"/>
</dbReference>
<feature type="compositionally biased region" description="Polar residues" evidence="1">
    <location>
        <begin position="12"/>
        <end position="21"/>
    </location>
</feature>
<protein>
    <recommendedName>
        <fullName evidence="4">F-box domain-containing protein</fullName>
    </recommendedName>
</protein>
<dbReference type="Proteomes" id="UP000807469">
    <property type="component" value="Unassembled WGS sequence"/>
</dbReference>
<reference evidence="2" key="1">
    <citation type="submission" date="2020-11" db="EMBL/GenBank/DDBJ databases">
        <authorList>
            <consortium name="DOE Joint Genome Institute"/>
            <person name="Ahrendt S."/>
            <person name="Riley R."/>
            <person name="Andreopoulos W."/>
            <person name="Labutti K."/>
            <person name="Pangilinan J."/>
            <person name="Ruiz-Duenas F.J."/>
            <person name="Barrasa J.M."/>
            <person name="Sanchez-Garcia M."/>
            <person name="Camarero S."/>
            <person name="Miyauchi S."/>
            <person name="Serrano A."/>
            <person name="Linde D."/>
            <person name="Babiker R."/>
            <person name="Drula E."/>
            <person name="Ayuso-Fernandez I."/>
            <person name="Pacheco R."/>
            <person name="Padilla G."/>
            <person name="Ferreira P."/>
            <person name="Barriuso J."/>
            <person name="Kellner H."/>
            <person name="Castanera R."/>
            <person name="Alfaro M."/>
            <person name="Ramirez L."/>
            <person name="Pisabarro A.G."/>
            <person name="Kuo A."/>
            <person name="Tritt A."/>
            <person name="Lipzen A."/>
            <person name="He G."/>
            <person name="Yan M."/>
            <person name="Ng V."/>
            <person name="Cullen D."/>
            <person name="Martin F."/>
            <person name="Rosso M.-N."/>
            <person name="Henrissat B."/>
            <person name="Hibbett D."/>
            <person name="Martinez A.T."/>
            <person name="Grigoriev I.V."/>
        </authorList>
    </citation>
    <scope>NUCLEOTIDE SEQUENCE</scope>
    <source>
        <strain evidence="2">CIRM-BRFM 674</strain>
    </source>
</reference>
<evidence type="ECO:0008006" key="4">
    <source>
        <dbReference type="Google" id="ProtNLM"/>
    </source>
</evidence>
<accession>A0A9P5YUA1</accession>
<dbReference type="OrthoDB" id="3063971at2759"/>
<evidence type="ECO:0000313" key="3">
    <source>
        <dbReference type="Proteomes" id="UP000807469"/>
    </source>
</evidence>
<name>A0A9P5YUA1_9AGAR</name>
<dbReference type="AlphaFoldDB" id="A0A9P5YUA1"/>
<sequence>MLASNDRILPSQLGSDNNPTADTPRETLELLAEPSAKVVHMEAKTGQFATSPIRGLPPEILKDIFLLCLSSQPNTMIQSKKAPILLTQVCNSWRLLALQTPTLWASIHISTICHVSNAVFYRTTLEYVQKGDANEILKRKRDEAVEECLRRSGGRKLEISFDNTSPA</sequence>
<evidence type="ECO:0000313" key="2">
    <source>
        <dbReference type="EMBL" id="KAF9475953.1"/>
    </source>
</evidence>
<gene>
    <name evidence="2" type="ORF">BDN70DRAFT_864003</name>
</gene>